<gene>
    <name evidence="7" type="ORF">PG993_011436</name>
</gene>
<organism evidence="7 8">
    <name type="scientific">Apiospora rasikravindrae</name>
    <dbReference type="NCBI Taxonomy" id="990691"/>
    <lineage>
        <taxon>Eukaryota</taxon>
        <taxon>Fungi</taxon>
        <taxon>Dikarya</taxon>
        <taxon>Ascomycota</taxon>
        <taxon>Pezizomycotina</taxon>
        <taxon>Sordariomycetes</taxon>
        <taxon>Xylariomycetidae</taxon>
        <taxon>Amphisphaeriales</taxon>
        <taxon>Apiosporaceae</taxon>
        <taxon>Apiospora</taxon>
    </lineage>
</organism>
<dbReference type="EMBL" id="JAQQWK010000010">
    <property type="protein sequence ID" value="KAK8030145.1"/>
    <property type="molecule type" value="Genomic_DNA"/>
</dbReference>
<accession>A0ABR1SEA4</accession>
<keyword evidence="8" id="KW-1185">Reference proteome</keyword>
<sequence>MTKRIIVIGAGFAGLMSALAAKRLINMNFQQTSEPAEDIEVVVIAPEEKLVVRPRLYEENVADMSAPLGQLFNTTGVRFLQGNVESIEVETQQVVSVNVTGVRSTIGYDRLVLAAGSDNILPASVPGLKEHSFAVDHLERAVQLEEHLKNLPLLPAALARNTIVVCGGGYTGLELAAELPGRLAKITGLGSDTRVIVIERADVIGPDLPVDMRPLVLQTLERLGVEVKLGTAITGIDAGGVTTSAGEHIETLTPVWTAGTVATPLTQQIPGEKDAFGRLMVETDLRCPQAKAVFAAGDTACARTDDHSDDDDDDDAAATHPQYTKMSCQHAMPMGRYAGHNAAADLLGRPTLRYSQVMLGTVLDLGRDDAVFVARCGDEAAIALSGAAAKPLKRWINETLIYPPSADDLAGALEAGNPANRTVIPAGLGC</sequence>
<keyword evidence="5" id="KW-0560">Oxidoreductase</keyword>
<evidence type="ECO:0000313" key="8">
    <source>
        <dbReference type="Proteomes" id="UP001444661"/>
    </source>
</evidence>
<dbReference type="InterPro" id="IPR051169">
    <property type="entry name" value="NADH-Q_oxidoreductase"/>
</dbReference>
<dbReference type="SUPFAM" id="SSF51905">
    <property type="entry name" value="FAD/NAD(P)-binding domain"/>
    <property type="match status" value="2"/>
</dbReference>
<proteinExistence type="inferred from homology"/>
<comment type="caution">
    <text evidence="7">The sequence shown here is derived from an EMBL/GenBank/DDBJ whole genome shotgun (WGS) entry which is preliminary data.</text>
</comment>
<evidence type="ECO:0000313" key="7">
    <source>
        <dbReference type="EMBL" id="KAK8030145.1"/>
    </source>
</evidence>
<feature type="domain" description="FAD/NAD(P)-binding" evidence="6">
    <location>
        <begin position="4"/>
        <end position="330"/>
    </location>
</feature>
<comment type="cofactor">
    <cofactor evidence="1">
        <name>FAD</name>
        <dbReference type="ChEBI" id="CHEBI:57692"/>
    </cofactor>
</comment>
<comment type="similarity">
    <text evidence="2">Belongs to the NADH dehydrogenase family.</text>
</comment>
<reference evidence="7 8" key="1">
    <citation type="submission" date="2023-01" db="EMBL/GenBank/DDBJ databases">
        <title>Analysis of 21 Apiospora genomes using comparative genomics revels a genus with tremendous synthesis potential of carbohydrate active enzymes and secondary metabolites.</title>
        <authorList>
            <person name="Sorensen T."/>
        </authorList>
    </citation>
    <scope>NUCLEOTIDE SEQUENCE [LARGE SCALE GENOMIC DNA]</scope>
    <source>
        <strain evidence="7 8">CBS 33761</strain>
    </source>
</reference>
<name>A0ABR1SEA4_9PEZI</name>
<dbReference type="PRINTS" id="PR00368">
    <property type="entry name" value="FADPNR"/>
</dbReference>
<evidence type="ECO:0000256" key="1">
    <source>
        <dbReference type="ARBA" id="ARBA00001974"/>
    </source>
</evidence>
<dbReference type="InterPro" id="IPR036188">
    <property type="entry name" value="FAD/NAD-bd_sf"/>
</dbReference>
<protein>
    <submittedName>
        <fullName evidence="7">FAD-containing subunit of NADH dehydrogenase</fullName>
    </submittedName>
</protein>
<evidence type="ECO:0000256" key="2">
    <source>
        <dbReference type="ARBA" id="ARBA00005272"/>
    </source>
</evidence>
<dbReference type="PANTHER" id="PTHR42913">
    <property type="entry name" value="APOPTOSIS-INDUCING FACTOR 1"/>
    <property type="match status" value="1"/>
</dbReference>
<dbReference type="InterPro" id="IPR023753">
    <property type="entry name" value="FAD/NAD-binding_dom"/>
</dbReference>
<dbReference type="PRINTS" id="PR00411">
    <property type="entry name" value="PNDRDTASEI"/>
</dbReference>
<evidence type="ECO:0000256" key="3">
    <source>
        <dbReference type="ARBA" id="ARBA00022630"/>
    </source>
</evidence>
<evidence type="ECO:0000256" key="5">
    <source>
        <dbReference type="ARBA" id="ARBA00023002"/>
    </source>
</evidence>
<dbReference type="Pfam" id="PF07992">
    <property type="entry name" value="Pyr_redox_2"/>
    <property type="match status" value="1"/>
</dbReference>
<dbReference type="PANTHER" id="PTHR42913:SF3">
    <property type="entry name" value="64 KDA MITOCHONDRIAL NADH DEHYDROGENASE (EUROFUNG)"/>
    <property type="match status" value="1"/>
</dbReference>
<evidence type="ECO:0000256" key="4">
    <source>
        <dbReference type="ARBA" id="ARBA00022827"/>
    </source>
</evidence>
<dbReference type="Proteomes" id="UP001444661">
    <property type="component" value="Unassembled WGS sequence"/>
</dbReference>
<dbReference type="Gene3D" id="3.50.50.100">
    <property type="match status" value="1"/>
</dbReference>
<keyword evidence="4" id="KW-0274">FAD</keyword>
<keyword evidence="3" id="KW-0285">Flavoprotein</keyword>
<evidence type="ECO:0000259" key="6">
    <source>
        <dbReference type="Pfam" id="PF07992"/>
    </source>
</evidence>